<dbReference type="EnsemblPlants" id="KEH33867">
    <property type="protein sequence ID" value="KEH33867"/>
    <property type="gene ID" value="MTR_3g053040"/>
</dbReference>
<gene>
    <name evidence="1" type="ordered locus">MTR_3g053040</name>
</gene>
<evidence type="ECO:0000313" key="3">
    <source>
        <dbReference type="Proteomes" id="UP000002051"/>
    </source>
</evidence>
<reference evidence="2" key="3">
    <citation type="submission" date="2015-04" db="UniProtKB">
        <authorList>
            <consortium name="EnsemblPlants"/>
        </authorList>
    </citation>
    <scope>IDENTIFICATION</scope>
    <source>
        <strain evidence="2">cv. Jemalong A17</strain>
    </source>
</reference>
<accession>A0A072UWD0</accession>
<dbReference type="HOGENOM" id="CLU_2982049_0_0_1"/>
<dbReference type="AlphaFoldDB" id="A0A072UWD0"/>
<dbReference type="Proteomes" id="UP000002051">
    <property type="component" value="Chromosome 3"/>
</dbReference>
<evidence type="ECO:0000313" key="1">
    <source>
        <dbReference type="EMBL" id="KEH33867.1"/>
    </source>
</evidence>
<dbReference type="EMBL" id="CM001219">
    <property type="protein sequence ID" value="KEH33867.1"/>
    <property type="molecule type" value="Genomic_DNA"/>
</dbReference>
<reference evidence="1 3" key="1">
    <citation type="journal article" date="2011" name="Nature">
        <title>The Medicago genome provides insight into the evolution of rhizobial symbioses.</title>
        <authorList>
            <person name="Young N.D."/>
            <person name="Debelle F."/>
            <person name="Oldroyd G.E."/>
            <person name="Geurts R."/>
            <person name="Cannon S.B."/>
            <person name="Udvardi M.K."/>
            <person name="Benedito V.A."/>
            <person name="Mayer K.F."/>
            <person name="Gouzy J."/>
            <person name="Schoof H."/>
            <person name="Van de Peer Y."/>
            <person name="Proost S."/>
            <person name="Cook D.R."/>
            <person name="Meyers B.C."/>
            <person name="Spannagl M."/>
            <person name="Cheung F."/>
            <person name="De Mita S."/>
            <person name="Krishnakumar V."/>
            <person name="Gundlach H."/>
            <person name="Zhou S."/>
            <person name="Mudge J."/>
            <person name="Bharti A.K."/>
            <person name="Murray J.D."/>
            <person name="Naoumkina M.A."/>
            <person name="Rosen B."/>
            <person name="Silverstein K.A."/>
            <person name="Tang H."/>
            <person name="Rombauts S."/>
            <person name="Zhao P.X."/>
            <person name="Zhou P."/>
            <person name="Barbe V."/>
            <person name="Bardou P."/>
            <person name="Bechner M."/>
            <person name="Bellec A."/>
            <person name="Berger A."/>
            <person name="Berges H."/>
            <person name="Bidwell S."/>
            <person name="Bisseling T."/>
            <person name="Choisne N."/>
            <person name="Couloux A."/>
            <person name="Denny R."/>
            <person name="Deshpande S."/>
            <person name="Dai X."/>
            <person name="Doyle J.J."/>
            <person name="Dudez A.M."/>
            <person name="Farmer A.D."/>
            <person name="Fouteau S."/>
            <person name="Franken C."/>
            <person name="Gibelin C."/>
            <person name="Gish J."/>
            <person name="Goldstein S."/>
            <person name="Gonzalez A.J."/>
            <person name="Green P.J."/>
            <person name="Hallab A."/>
            <person name="Hartog M."/>
            <person name="Hua A."/>
            <person name="Humphray S.J."/>
            <person name="Jeong D.H."/>
            <person name="Jing Y."/>
            <person name="Jocker A."/>
            <person name="Kenton S.M."/>
            <person name="Kim D.J."/>
            <person name="Klee K."/>
            <person name="Lai H."/>
            <person name="Lang C."/>
            <person name="Lin S."/>
            <person name="Macmil S.L."/>
            <person name="Magdelenat G."/>
            <person name="Matthews L."/>
            <person name="McCorrison J."/>
            <person name="Monaghan E.L."/>
            <person name="Mun J.H."/>
            <person name="Najar F.Z."/>
            <person name="Nicholson C."/>
            <person name="Noirot C."/>
            <person name="O'Bleness M."/>
            <person name="Paule C.R."/>
            <person name="Poulain J."/>
            <person name="Prion F."/>
            <person name="Qin B."/>
            <person name="Qu C."/>
            <person name="Retzel E.F."/>
            <person name="Riddle C."/>
            <person name="Sallet E."/>
            <person name="Samain S."/>
            <person name="Samson N."/>
            <person name="Sanders I."/>
            <person name="Saurat O."/>
            <person name="Scarpelli C."/>
            <person name="Schiex T."/>
            <person name="Segurens B."/>
            <person name="Severin A.J."/>
            <person name="Sherrier D.J."/>
            <person name="Shi R."/>
            <person name="Sims S."/>
            <person name="Singer S.R."/>
            <person name="Sinharoy S."/>
            <person name="Sterck L."/>
            <person name="Viollet A."/>
            <person name="Wang B.B."/>
            <person name="Wang K."/>
            <person name="Wang M."/>
            <person name="Wang X."/>
            <person name="Warfsmann J."/>
            <person name="Weissenbach J."/>
            <person name="White D.D."/>
            <person name="White J.D."/>
            <person name="Wiley G.B."/>
            <person name="Wincker P."/>
            <person name="Xing Y."/>
            <person name="Yang L."/>
            <person name="Yao Z."/>
            <person name="Ying F."/>
            <person name="Zhai J."/>
            <person name="Zhou L."/>
            <person name="Zuber A."/>
            <person name="Denarie J."/>
            <person name="Dixon R.A."/>
            <person name="May G.D."/>
            <person name="Schwartz D.C."/>
            <person name="Rogers J."/>
            <person name="Quetier F."/>
            <person name="Town C.D."/>
            <person name="Roe B.A."/>
        </authorList>
    </citation>
    <scope>NUCLEOTIDE SEQUENCE [LARGE SCALE GENOMIC DNA]</scope>
    <source>
        <strain evidence="1">A17</strain>
        <strain evidence="2 3">cv. Jemalong A17</strain>
    </source>
</reference>
<reference evidence="1 3" key="2">
    <citation type="journal article" date="2014" name="BMC Genomics">
        <title>An improved genome release (version Mt4.0) for the model legume Medicago truncatula.</title>
        <authorList>
            <person name="Tang H."/>
            <person name="Krishnakumar V."/>
            <person name="Bidwell S."/>
            <person name="Rosen B."/>
            <person name="Chan A."/>
            <person name="Zhou S."/>
            <person name="Gentzbittel L."/>
            <person name="Childs K.L."/>
            <person name="Yandell M."/>
            <person name="Gundlach H."/>
            <person name="Mayer K.F."/>
            <person name="Schwartz D.C."/>
            <person name="Town C.D."/>
        </authorList>
    </citation>
    <scope>GENOME REANNOTATION</scope>
    <source>
        <strain evidence="1">A17</strain>
        <strain evidence="2 3">cv. Jemalong A17</strain>
    </source>
</reference>
<organism evidence="1 3">
    <name type="scientific">Medicago truncatula</name>
    <name type="common">Barrel medic</name>
    <name type="synonym">Medicago tribuloides</name>
    <dbReference type="NCBI Taxonomy" id="3880"/>
    <lineage>
        <taxon>Eukaryota</taxon>
        <taxon>Viridiplantae</taxon>
        <taxon>Streptophyta</taxon>
        <taxon>Embryophyta</taxon>
        <taxon>Tracheophyta</taxon>
        <taxon>Spermatophyta</taxon>
        <taxon>Magnoliopsida</taxon>
        <taxon>eudicotyledons</taxon>
        <taxon>Gunneridae</taxon>
        <taxon>Pentapetalae</taxon>
        <taxon>rosids</taxon>
        <taxon>fabids</taxon>
        <taxon>Fabales</taxon>
        <taxon>Fabaceae</taxon>
        <taxon>Papilionoideae</taxon>
        <taxon>50 kb inversion clade</taxon>
        <taxon>NPAAA clade</taxon>
        <taxon>Hologalegina</taxon>
        <taxon>IRL clade</taxon>
        <taxon>Trifolieae</taxon>
        <taxon>Medicago</taxon>
    </lineage>
</organism>
<name>A0A072UWD0_MEDTR</name>
<sequence>MAFIDEGKKNYENIILMVLNVLLRSNQTLFEDNIHTYNFHGYTYIQFGTESGGKVGFT</sequence>
<proteinExistence type="predicted"/>
<keyword evidence="3" id="KW-1185">Reference proteome</keyword>
<evidence type="ECO:0000313" key="2">
    <source>
        <dbReference type="EnsemblPlants" id="KEH33867"/>
    </source>
</evidence>
<protein>
    <submittedName>
        <fullName evidence="1 2">Uncharacterized protein</fullName>
    </submittedName>
</protein>